<accession>A0A6C0C6N8</accession>
<feature type="region of interest" description="Disordered" evidence="1">
    <location>
        <begin position="140"/>
        <end position="202"/>
    </location>
</feature>
<dbReference type="AlphaFoldDB" id="A0A6C0C6N8"/>
<feature type="compositionally biased region" description="Polar residues" evidence="1">
    <location>
        <begin position="568"/>
        <end position="578"/>
    </location>
</feature>
<feature type="compositionally biased region" description="Polar residues" evidence="1">
    <location>
        <begin position="177"/>
        <end position="198"/>
    </location>
</feature>
<proteinExistence type="predicted"/>
<protein>
    <submittedName>
        <fullName evidence="2">Uncharacterized protein</fullName>
    </submittedName>
</protein>
<reference evidence="2" key="1">
    <citation type="journal article" date="2020" name="Nature">
        <title>Giant virus diversity and host interactions through global metagenomics.</title>
        <authorList>
            <person name="Schulz F."/>
            <person name="Roux S."/>
            <person name="Paez-Espino D."/>
            <person name="Jungbluth S."/>
            <person name="Walsh D.A."/>
            <person name="Denef V.J."/>
            <person name="McMahon K.D."/>
            <person name="Konstantinidis K.T."/>
            <person name="Eloe-Fadrosh E.A."/>
            <person name="Kyrpides N.C."/>
            <person name="Woyke T."/>
        </authorList>
    </citation>
    <scope>NUCLEOTIDE SEQUENCE</scope>
    <source>
        <strain evidence="2">GVMAG-M-3300020185-33</strain>
    </source>
</reference>
<feature type="compositionally biased region" description="Polar residues" evidence="1">
    <location>
        <begin position="374"/>
        <end position="383"/>
    </location>
</feature>
<dbReference type="EMBL" id="MN739335">
    <property type="protein sequence ID" value="QHS99183.1"/>
    <property type="molecule type" value="Genomic_DNA"/>
</dbReference>
<feature type="compositionally biased region" description="Polar residues" evidence="1">
    <location>
        <begin position="591"/>
        <end position="602"/>
    </location>
</feature>
<sequence>MAEIAIPIVALGAMWLISNDKKKSHPQEGFDNVSAPQQRELIAGHAKSHLPVNPPVNYPKPTYAELTNNTKYYPAPNAATDRYFQQDIYEKKITDGGDPTNAAHFQSLTGSDVQKCDIKHNNMVPFFGSKVTQRTTGFNGNEGLLDQMQGRGSQQKRKKAQAPLFKPQKNMNWAHGTPSTSDFVQSRMNPSRNISNNKPWEEIRVGPGLNKGFSSEGSNGFNAGMEARQEWLPKTVDELRTKTNPKVTFGLANHEGPAQGMFVRGHEGRVEKNRPDTFYLNSPDRWFTTTGQEKAQTNRSAQVMQPIKSNVGREYFGNGNGNQDGGSLAGPAEQNFRKSRRPVLAPFEKYKGPAYNSTYKAGGDSTKDDYGKNGYQSLPNSRTTTRQADGFGVVGGWMRAITAPILDVLRPSRKENVVGNIRPHGNAGGSYGVSEARVWNPADRTKTTIKEQTIDNIRPNGNPGGTYGVSEGGYLSAEYQPVTNQRDTTSCSYTGDAGATPWSTAGPVYNAAYNANLNPNKEVLEAAQGAYEKTGGMSLFNDTQNVSTGKIGSIQPDQLIPNMPKQTGNISTHGTMSGRNVREYSQDGERNNPSNLTAFNNNPYTQSLYSVA</sequence>
<feature type="region of interest" description="Disordered" evidence="1">
    <location>
        <begin position="568"/>
        <end position="602"/>
    </location>
</feature>
<feature type="region of interest" description="Disordered" evidence="1">
    <location>
        <begin position="355"/>
        <end position="383"/>
    </location>
</feature>
<feature type="compositionally biased region" description="Basic and acidic residues" evidence="1">
    <location>
        <begin position="580"/>
        <end position="590"/>
    </location>
</feature>
<name>A0A6C0C6N8_9ZZZZ</name>
<feature type="compositionally biased region" description="Gly residues" evidence="1">
    <location>
        <begin position="318"/>
        <end position="328"/>
    </location>
</feature>
<evidence type="ECO:0000256" key="1">
    <source>
        <dbReference type="SAM" id="MobiDB-lite"/>
    </source>
</evidence>
<organism evidence="2">
    <name type="scientific">viral metagenome</name>
    <dbReference type="NCBI Taxonomy" id="1070528"/>
    <lineage>
        <taxon>unclassified sequences</taxon>
        <taxon>metagenomes</taxon>
        <taxon>organismal metagenomes</taxon>
    </lineage>
</organism>
<evidence type="ECO:0000313" key="2">
    <source>
        <dbReference type="EMBL" id="QHS99183.1"/>
    </source>
</evidence>
<feature type="region of interest" description="Disordered" evidence="1">
    <location>
        <begin position="317"/>
        <end position="342"/>
    </location>
</feature>